<dbReference type="STRING" id="463040.CAL15_18185"/>
<sequence>MSAWVDDPASEPPVRRGRIQGPPIALAYEDWGNRAAPPLVLIMGIGAQMVLWPDGFCKALTATGSRVIRYDNRDVGLSGRFRMSTPAPSMWRLAMRAQLGLRTQVPYTLDDMADDALRLLDTLNIPQAHVVGMSLGGMIGQVMAARHPCRVRTLTLMSTSTNQPLMPPPAPRLLWKMWRGSMPAPAHVRQARIKSLLHALGTAQYPVPDSELEHIVRTMGDRGLDGEGVRRQVWAVLGTGDLRVYCRAIRAPTLVIHGTGDRMMPLAAGRAVARAIPGARLRLIPGMGHDLPPALWPMLARLIAEHVGAPGN</sequence>
<dbReference type="GO" id="GO:0046503">
    <property type="term" value="P:glycerolipid catabolic process"/>
    <property type="evidence" value="ECO:0007669"/>
    <property type="project" value="TreeGrafter"/>
</dbReference>
<feature type="domain" description="AB hydrolase-1" evidence="1">
    <location>
        <begin position="37"/>
        <end position="183"/>
    </location>
</feature>
<dbReference type="EMBL" id="CP021111">
    <property type="protein sequence ID" value="ARP96134.1"/>
    <property type="molecule type" value="Genomic_DNA"/>
</dbReference>
<dbReference type="RefSeq" id="WP_086079885.1">
    <property type="nucleotide sequence ID" value="NZ_CP021111.1"/>
</dbReference>
<dbReference type="InterPro" id="IPR050471">
    <property type="entry name" value="AB_hydrolase"/>
</dbReference>
<evidence type="ECO:0000313" key="2">
    <source>
        <dbReference type="EMBL" id="ARP96134.1"/>
    </source>
</evidence>
<dbReference type="Gene3D" id="3.40.50.1820">
    <property type="entry name" value="alpha/beta hydrolase"/>
    <property type="match status" value="1"/>
</dbReference>
<accession>A0A1W6ZH40</accession>
<keyword evidence="3" id="KW-1185">Reference proteome</keyword>
<dbReference type="KEGG" id="bgm:CAL15_18185"/>
<dbReference type="InterPro" id="IPR000073">
    <property type="entry name" value="AB_hydrolase_1"/>
</dbReference>
<name>A0A1W6ZH40_9BORD</name>
<dbReference type="SUPFAM" id="SSF53474">
    <property type="entry name" value="alpha/beta-Hydrolases"/>
    <property type="match status" value="1"/>
</dbReference>
<dbReference type="OrthoDB" id="9798888at2"/>
<dbReference type="PANTHER" id="PTHR43433:SF5">
    <property type="entry name" value="AB HYDROLASE-1 DOMAIN-CONTAINING PROTEIN"/>
    <property type="match status" value="1"/>
</dbReference>
<reference evidence="2 3" key="1">
    <citation type="submission" date="2017-05" db="EMBL/GenBank/DDBJ databases">
        <title>Complete and WGS of Bordetella genogroups.</title>
        <authorList>
            <person name="Spilker T."/>
            <person name="LiPuma J."/>
        </authorList>
    </citation>
    <scope>NUCLEOTIDE SEQUENCE [LARGE SCALE GENOMIC DNA]</scope>
    <source>
        <strain evidence="2 3">AU7206</strain>
    </source>
</reference>
<evidence type="ECO:0000313" key="3">
    <source>
        <dbReference type="Proteomes" id="UP000194161"/>
    </source>
</evidence>
<dbReference type="AlphaFoldDB" id="A0A1W6ZH40"/>
<dbReference type="Proteomes" id="UP000194161">
    <property type="component" value="Chromosome"/>
</dbReference>
<dbReference type="InterPro" id="IPR029058">
    <property type="entry name" value="AB_hydrolase_fold"/>
</dbReference>
<gene>
    <name evidence="2" type="ORF">CAL15_18185</name>
</gene>
<dbReference type="GO" id="GO:0004806">
    <property type="term" value="F:triacylglycerol lipase activity"/>
    <property type="evidence" value="ECO:0007669"/>
    <property type="project" value="TreeGrafter"/>
</dbReference>
<organism evidence="2 3">
    <name type="scientific">Bordetella genomosp. 13</name>
    <dbReference type="NCBI Taxonomy" id="463040"/>
    <lineage>
        <taxon>Bacteria</taxon>
        <taxon>Pseudomonadati</taxon>
        <taxon>Pseudomonadota</taxon>
        <taxon>Betaproteobacteria</taxon>
        <taxon>Burkholderiales</taxon>
        <taxon>Alcaligenaceae</taxon>
        <taxon>Bordetella</taxon>
    </lineage>
</organism>
<protein>
    <submittedName>
        <fullName evidence="2">Alpha/beta hydrolase</fullName>
    </submittedName>
</protein>
<dbReference type="PANTHER" id="PTHR43433">
    <property type="entry name" value="HYDROLASE, ALPHA/BETA FOLD FAMILY PROTEIN"/>
    <property type="match status" value="1"/>
</dbReference>
<proteinExistence type="predicted"/>
<evidence type="ECO:0000259" key="1">
    <source>
        <dbReference type="Pfam" id="PF00561"/>
    </source>
</evidence>
<dbReference type="Pfam" id="PF00561">
    <property type="entry name" value="Abhydrolase_1"/>
    <property type="match status" value="1"/>
</dbReference>
<keyword evidence="2" id="KW-0378">Hydrolase</keyword>